<evidence type="ECO:0000256" key="3">
    <source>
        <dbReference type="ARBA" id="ARBA00022679"/>
    </source>
</evidence>
<dbReference type="PANTHER" id="PTHR10344">
    <property type="entry name" value="THYMIDYLATE KINASE"/>
    <property type="match status" value="1"/>
</dbReference>
<dbReference type="InterPro" id="IPR027417">
    <property type="entry name" value="P-loop_NTPase"/>
</dbReference>
<evidence type="ECO:0000256" key="2">
    <source>
        <dbReference type="ARBA" id="ARBA00012980"/>
    </source>
</evidence>
<evidence type="ECO:0000313" key="10">
    <source>
        <dbReference type="EMBL" id="SUZ76464.1"/>
    </source>
</evidence>
<dbReference type="EMBL" id="UINC01001279">
    <property type="protein sequence ID" value="SUZ76464.1"/>
    <property type="molecule type" value="Genomic_DNA"/>
</dbReference>
<dbReference type="Gene3D" id="3.40.50.300">
    <property type="entry name" value="P-loop containing nucleotide triphosphate hydrolases"/>
    <property type="match status" value="1"/>
</dbReference>
<dbReference type="GO" id="GO:0004798">
    <property type="term" value="F:dTMP kinase activity"/>
    <property type="evidence" value="ECO:0007669"/>
    <property type="project" value="UniProtKB-EC"/>
</dbReference>
<evidence type="ECO:0000256" key="1">
    <source>
        <dbReference type="ARBA" id="ARBA00009776"/>
    </source>
</evidence>
<dbReference type="PANTHER" id="PTHR10344:SF4">
    <property type="entry name" value="UMP-CMP KINASE 2, MITOCHONDRIAL"/>
    <property type="match status" value="1"/>
</dbReference>
<keyword evidence="3" id="KW-0808">Transferase</keyword>
<sequence length="214" mass="22918">VSGQFIVLEGADGVGKTTQTALLSSWMESREIEHVVAREPGGTPLGEAVRDLILREMDLHIAPEPELLLILASRAAFVSEVVKPALVAGKVVLADRFALSTLAYQGYGRGLPLDDVRDGLRIATGGLEPDLYIILDIPIEESSARQAASGVELDRIEREGDGFLQSVRQGYLALGDSESGVRVLNGSGPPEAVQDRVRELLIEIFPETFGSSAL</sequence>
<dbReference type="GO" id="GO:0006227">
    <property type="term" value="P:dUDP biosynthetic process"/>
    <property type="evidence" value="ECO:0007669"/>
    <property type="project" value="TreeGrafter"/>
</dbReference>
<evidence type="ECO:0000259" key="9">
    <source>
        <dbReference type="Pfam" id="PF02223"/>
    </source>
</evidence>
<keyword evidence="4" id="KW-0545">Nucleotide biosynthesis</keyword>
<keyword evidence="5" id="KW-0547">Nucleotide-binding</keyword>
<evidence type="ECO:0000256" key="8">
    <source>
        <dbReference type="ARBA" id="ARBA00048743"/>
    </source>
</evidence>
<evidence type="ECO:0000256" key="6">
    <source>
        <dbReference type="ARBA" id="ARBA00022777"/>
    </source>
</evidence>
<organism evidence="10">
    <name type="scientific">marine metagenome</name>
    <dbReference type="NCBI Taxonomy" id="408172"/>
    <lineage>
        <taxon>unclassified sequences</taxon>
        <taxon>metagenomes</taxon>
        <taxon>ecological metagenomes</taxon>
    </lineage>
</organism>
<dbReference type="GO" id="GO:0006235">
    <property type="term" value="P:dTTP biosynthetic process"/>
    <property type="evidence" value="ECO:0007669"/>
    <property type="project" value="TreeGrafter"/>
</dbReference>
<feature type="non-terminal residue" evidence="10">
    <location>
        <position position="1"/>
    </location>
</feature>
<accession>A0A381QC85</accession>
<dbReference type="CDD" id="cd01672">
    <property type="entry name" value="TMPK"/>
    <property type="match status" value="1"/>
</dbReference>
<proteinExistence type="inferred from homology"/>
<dbReference type="FunFam" id="3.40.50.300:FF:000225">
    <property type="entry name" value="Thymidylate kinase"/>
    <property type="match status" value="1"/>
</dbReference>
<keyword evidence="7" id="KW-0067">ATP-binding</keyword>
<dbReference type="AlphaFoldDB" id="A0A381QC85"/>
<comment type="similarity">
    <text evidence="1">Belongs to the thymidylate kinase family.</text>
</comment>
<dbReference type="GO" id="GO:0005829">
    <property type="term" value="C:cytosol"/>
    <property type="evidence" value="ECO:0007669"/>
    <property type="project" value="TreeGrafter"/>
</dbReference>
<dbReference type="InterPro" id="IPR018094">
    <property type="entry name" value="Thymidylate_kinase"/>
</dbReference>
<feature type="domain" description="Thymidylate kinase-like" evidence="9">
    <location>
        <begin position="8"/>
        <end position="196"/>
    </location>
</feature>
<keyword evidence="6" id="KW-0418">Kinase</keyword>
<dbReference type="HAMAP" id="MF_00165">
    <property type="entry name" value="Thymidylate_kinase"/>
    <property type="match status" value="1"/>
</dbReference>
<evidence type="ECO:0000256" key="7">
    <source>
        <dbReference type="ARBA" id="ARBA00022840"/>
    </source>
</evidence>
<evidence type="ECO:0000256" key="4">
    <source>
        <dbReference type="ARBA" id="ARBA00022727"/>
    </source>
</evidence>
<comment type="catalytic activity">
    <reaction evidence="8">
        <text>dTMP + ATP = dTDP + ADP</text>
        <dbReference type="Rhea" id="RHEA:13517"/>
        <dbReference type="ChEBI" id="CHEBI:30616"/>
        <dbReference type="ChEBI" id="CHEBI:58369"/>
        <dbReference type="ChEBI" id="CHEBI:63528"/>
        <dbReference type="ChEBI" id="CHEBI:456216"/>
        <dbReference type="EC" id="2.7.4.9"/>
    </reaction>
</comment>
<dbReference type="GO" id="GO:0006233">
    <property type="term" value="P:dTDP biosynthetic process"/>
    <property type="evidence" value="ECO:0007669"/>
    <property type="project" value="InterPro"/>
</dbReference>
<dbReference type="InterPro" id="IPR039430">
    <property type="entry name" value="Thymidylate_kin-like_dom"/>
</dbReference>
<dbReference type="Pfam" id="PF02223">
    <property type="entry name" value="Thymidylate_kin"/>
    <property type="match status" value="1"/>
</dbReference>
<dbReference type="SUPFAM" id="SSF52540">
    <property type="entry name" value="P-loop containing nucleoside triphosphate hydrolases"/>
    <property type="match status" value="1"/>
</dbReference>
<dbReference type="EC" id="2.7.4.9" evidence="2"/>
<dbReference type="GO" id="GO:0005524">
    <property type="term" value="F:ATP binding"/>
    <property type="evidence" value="ECO:0007669"/>
    <property type="project" value="UniProtKB-KW"/>
</dbReference>
<reference evidence="10" key="1">
    <citation type="submission" date="2018-05" db="EMBL/GenBank/DDBJ databases">
        <authorList>
            <person name="Lanie J.A."/>
            <person name="Ng W.-L."/>
            <person name="Kazmierczak K.M."/>
            <person name="Andrzejewski T.M."/>
            <person name="Davidsen T.M."/>
            <person name="Wayne K.J."/>
            <person name="Tettelin H."/>
            <person name="Glass J.I."/>
            <person name="Rusch D."/>
            <person name="Podicherti R."/>
            <person name="Tsui H.-C.T."/>
            <person name="Winkler M.E."/>
        </authorList>
    </citation>
    <scope>NUCLEOTIDE SEQUENCE</scope>
</reference>
<protein>
    <recommendedName>
        <fullName evidence="2">dTMP kinase</fullName>
        <ecNumber evidence="2">2.7.4.9</ecNumber>
    </recommendedName>
</protein>
<gene>
    <name evidence="10" type="ORF">METZ01_LOCUS29318</name>
</gene>
<dbReference type="NCBIfam" id="TIGR00041">
    <property type="entry name" value="DTMP_kinase"/>
    <property type="match status" value="1"/>
</dbReference>
<evidence type="ECO:0000256" key="5">
    <source>
        <dbReference type="ARBA" id="ARBA00022741"/>
    </source>
</evidence>
<name>A0A381QC85_9ZZZZ</name>